<protein>
    <submittedName>
        <fullName evidence="3">1,4-alpha-glucan branching enzyme</fullName>
        <ecNumber evidence="3">2.4.1.18</ecNumber>
    </submittedName>
</protein>
<dbReference type="Pfam" id="PF00128">
    <property type="entry name" value="Alpha-amylase"/>
    <property type="match status" value="1"/>
</dbReference>
<accession>A0A3B0U913</accession>
<dbReference type="Pfam" id="PF16328">
    <property type="entry name" value="DUF4961"/>
    <property type="match status" value="1"/>
</dbReference>
<feature type="domain" description="Glycosyl hydrolase family 13 catalytic" evidence="2">
    <location>
        <begin position="399"/>
        <end position="511"/>
    </location>
</feature>
<proteinExistence type="inferred from homology"/>
<dbReference type="InterPro" id="IPR014756">
    <property type="entry name" value="Ig_E-set"/>
</dbReference>
<dbReference type="EC" id="2.4.1.18" evidence="3"/>
<dbReference type="PANTHER" id="PTHR43002">
    <property type="entry name" value="GLYCOGEN DEBRANCHING ENZYME"/>
    <property type="match status" value="1"/>
</dbReference>
<dbReference type="AlphaFoldDB" id="A0A3B0U913"/>
<keyword evidence="3" id="KW-0808">Transferase</keyword>
<dbReference type="GO" id="GO:0005975">
    <property type="term" value="P:carbohydrate metabolic process"/>
    <property type="evidence" value="ECO:0007669"/>
    <property type="project" value="InterPro"/>
</dbReference>
<dbReference type="InterPro" id="IPR017853">
    <property type="entry name" value="GH"/>
</dbReference>
<evidence type="ECO:0000313" key="3">
    <source>
        <dbReference type="EMBL" id="VAW27531.1"/>
    </source>
</evidence>
<gene>
    <name evidence="3" type="ORF">MNBD_BACTEROID07-2133</name>
</gene>
<dbReference type="Gene3D" id="3.20.20.80">
    <property type="entry name" value="Glycosidases"/>
    <property type="match status" value="1"/>
</dbReference>
<dbReference type="InterPro" id="IPR006047">
    <property type="entry name" value="GH13_cat_dom"/>
</dbReference>
<dbReference type="EMBL" id="UOET01000123">
    <property type="protein sequence ID" value="VAW27531.1"/>
    <property type="molecule type" value="Genomic_DNA"/>
</dbReference>
<dbReference type="GO" id="GO:0003844">
    <property type="term" value="F:1,4-alpha-glucan branching enzyme activity"/>
    <property type="evidence" value="ECO:0007669"/>
    <property type="project" value="UniProtKB-EC"/>
</dbReference>
<evidence type="ECO:0000259" key="2">
    <source>
        <dbReference type="Pfam" id="PF00128"/>
    </source>
</evidence>
<comment type="similarity">
    <text evidence="1">Belongs to the glycosyl hydrolase 13 family.</text>
</comment>
<dbReference type="InterPro" id="IPR032522">
    <property type="entry name" value="DUF4961"/>
</dbReference>
<evidence type="ECO:0000256" key="1">
    <source>
        <dbReference type="ARBA" id="ARBA00008061"/>
    </source>
</evidence>
<name>A0A3B0U913_9ZZZZ</name>
<dbReference type="InterPro" id="IPR013783">
    <property type="entry name" value="Ig-like_fold"/>
</dbReference>
<dbReference type="Gene3D" id="2.60.40.10">
    <property type="entry name" value="Immunoglobulins"/>
    <property type="match status" value="1"/>
</dbReference>
<organism evidence="3">
    <name type="scientific">hydrothermal vent metagenome</name>
    <dbReference type="NCBI Taxonomy" id="652676"/>
    <lineage>
        <taxon>unclassified sequences</taxon>
        <taxon>metagenomes</taxon>
        <taxon>ecological metagenomes</taxon>
    </lineage>
</organism>
<sequence length="520" mass="57896">MKKVTLGFFLTLLSTMGVYAQVITAKPVLPTASDSVTITFDASKGDAGLKDFTGDVYAHTGVITDKSTSSSDWKYVKANWGVNIPACKMTSLGNNLWQLKITPSIRAYYGVPSGEKILKMAFVFRSADNAKTGREADGGDIFYNVYQAGTNVQITLPANNPDIVDLNDTVVVQGNSVNADSTYLLLDNQTLVADTGSSFSYKIVASQYGRHWIIAKAVKGSTIVYDSVYYYVNRTPVVAALPAGVRDGINYINDSTVVLSLYAPHKKHIFTIGDFSNWEVGDKWAMNITPDSNRFWIKITGLIPKKEYIFQYLIDGTIRVGDPYADKVSDPWNDQYISPKTYPNLIKYPKGKTSGIATVLQTDQAPYPWKTTNFKVPKEENLVVYELLVRDFTKGHTFDDIIDTLGYLKRLGINAIELMPVSEFEGNSSWGYNPNYYFAPDKYYGPKNTFKAFVDSCHANGIAVIMDIVLNHAMGTCPLAKMYWNSAKNQPAADNPWFNQTSPNPVYQWGNDFNYDSPQT</sequence>
<keyword evidence="3" id="KW-0328">Glycosyltransferase</keyword>
<dbReference type="SUPFAM" id="SSF51445">
    <property type="entry name" value="(Trans)glycosidases"/>
    <property type="match status" value="1"/>
</dbReference>
<feature type="non-terminal residue" evidence="3">
    <location>
        <position position="520"/>
    </location>
</feature>
<reference evidence="3" key="1">
    <citation type="submission" date="2018-06" db="EMBL/GenBank/DDBJ databases">
        <authorList>
            <person name="Zhirakovskaya E."/>
        </authorList>
    </citation>
    <scope>NUCLEOTIDE SEQUENCE</scope>
</reference>
<dbReference type="SUPFAM" id="SSF81296">
    <property type="entry name" value="E set domains"/>
    <property type="match status" value="1"/>
</dbReference>